<dbReference type="WBParaSite" id="SBAD_0001067001-mRNA-1">
    <property type="protein sequence ID" value="SBAD_0001067001-mRNA-1"/>
    <property type="gene ID" value="SBAD_0001067001"/>
</dbReference>
<keyword evidence="3" id="KW-1185">Reference proteome</keyword>
<comment type="subcellular location">
    <subcellularLocation>
        <location evidence="1">Nucleus</location>
    </subcellularLocation>
</comment>
<evidence type="ECO:0000313" key="3">
    <source>
        <dbReference type="Proteomes" id="UP000270296"/>
    </source>
</evidence>
<dbReference type="EMBL" id="UZAM01013894">
    <property type="protein sequence ID" value="VDP30725.1"/>
    <property type="molecule type" value="Genomic_DNA"/>
</dbReference>
<dbReference type="InterPro" id="IPR001005">
    <property type="entry name" value="SANT/Myb"/>
</dbReference>
<accession>A0A183J358</accession>
<reference evidence="2 3" key="2">
    <citation type="submission" date="2018-11" db="EMBL/GenBank/DDBJ databases">
        <authorList>
            <consortium name="Pathogen Informatics"/>
        </authorList>
    </citation>
    <scope>NUCLEOTIDE SEQUENCE [LARGE SCALE GENOMIC DNA]</scope>
</reference>
<evidence type="ECO:0000256" key="1">
    <source>
        <dbReference type="ARBA" id="ARBA00004123"/>
    </source>
</evidence>
<dbReference type="SUPFAM" id="SSF46689">
    <property type="entry name" value="Homeodomain-like"/>
    <property type="match status" value="1"/>
</dbReference>
<sequence>MALNATQGSVWLMATTGAGPSPALATSNFMVRAVPVLQAGIPARCFLQYTPATAASHLSREEAQKELAFENTMREVIQKAMSGQIPDDIVLRKRPHGDPLSRRRTNRPYIRKKPYPALKPKPVDEELVKAKSQLLQAKEDLRKARTKVAITAWSHEEKQRLLFALHEYGTENMAEVRYFVRTKTFGQILHYFREIGCQLPERLSEYEDSKEDIDGVGSEVRRKCPVSYDKDMAEGSSSIEPIIEASQDWLDSDDQLLAASDQLAATYRKYFETRVFPSEIRTVDDRYHINLKRIALFLSSLFGNEEPPQLSPAGKLN</sequence>
<protein>
    <submittedName>
        <fullName evidence="4">SANT domain-containing protein</fullName>
    </submittedName>
</protein>
<evidence type="ECO:0000313" key="2">
    <source>
        <dbReference type="EMBL" id="VDP30725.1"/>
    </source>
</evidence>
<evidence type="ECO:0000313" key="4">
    <source>
        <dbReference type="WBParaSite" id="SBAD_0001067001-mRNA-1"/>
    </source>
</evidence>
<reference evidence="4" key="1">
    <citation type="submission" date="2016-06" db="UniProtKB">
        <authorList>
            <consortium name="WormBaseParasite"/>
        </authorList>
    </citation>
    <scope>IDENTIFICATION</scope>
</reference>
<dbReference type="AlphaFoldDB" id="A0A183J358"/>
<dbReference type="CDD" id="cd00167">
    <property type="entry name" value="SANT"/>
    <property type="match status" value="1"/>
</dbReference>
<dbReference type="GO" id="GO:0005634">
    <property type="term" value="C:nucleus"/>
    <property type="evidence" value="ECO:0007669"/>
    <property type="project" value="UniProtKB-SubCell"/>
</dbReference>
<proteinExistence type="predicted"/>
<gene>
    <name evidence="2" type="ORF">SBAD_LOCUS10305</name>
</gene>
<dbReference type="InterPro" id="IPR009057">
    <property type="entry name" value="Homeodomain-like_sf"/>
</dbReference>
<name>A0A183J358_9BILA</name>
<organism evidence="4">
    <name type="scientific">Soboliphyme baturini</name>
    <dbReference type="NCBI Taxonomy" id="241478"/>
    <lineage>
        <taxon>Eukaryota</taxon>
        <taxon>Metazoa</taxon>
        <taxon>Ecdysozoa</taxon>
        <taxon>Nematoda</taxon>
        <taxon>Enoplea</taxon>
        <taxon>Dorylaimia</taxon>
        <taxon>Dioctophymatida</taxon>
        <taxon>Dioctophymatoidea</taxon>
        <taxon>Soboliphymatidae</taxon>
        <taxon>Soboliphyme</taxon>
    </lineage>
</organism>
<dbReference type="Proteomes" id="UP000270296">
    <property type="component" value="Unassembled WGS sequence"/>
</dbReference>